<comment type="caution">
    <text evidence="2">The sequence shown here is derived from an EMBL/GenBank/DDBJ whole genome shotgun (WGS) entry which is preliminary data.</text>
</comment>
<gene>
    <name evidence="2" type="ORF">FCALED_LOCUS2108</name>
</gene>
<accession>A0A9N8VYC4</accession>
<dbReference type="EMBL" id="CAJVPQ010000303">
    <property type="protein sequence ID" value="CAG8468624.1"/>
    <property type="molecule type" value="Genomic_DNA"/>
</dbReference>
<sequence length="952" mass="112605">MSNFEILTHDDKILRRPMSKFGTLTHNDKKSTEYYVANVKIRNFDAWIFRRRALNPTDQSAIRECLFSEVLIFSFCLHHDESLGGAYFGPNGEFIVIFNHETMEFKIIKYSQYNEIDNANSYKFDDGHFEEHKSQFESIYMLAISNNFEIMKDNFIFVAISCVIEIDIQVKKDESVIDIDDQTSIDSDKREQPLNEKTIIYKVALDSTKQEKIKPYKKEEIGGIVSFVHEKNNSSKTDCFIFNANGIYKLSLCEFDNICLKNFEHFNYPKSLIIVLDTLSKNKSCILRIKNCIFDHYFYIEQCRKGIQVMQLYDLRTMQIQQFFNINEEKNYSNKYSKSILAVSENEQMIAFSSGYGKLALYLIENGLKIIHKDSGKDTKIIASDFKDDNKLMIIIKKAKHQRINILLWNLYTNEYQYDIELNEVDISFFNSAKIPGKYVFVNKNGRILSMYDSLNSLVSMKDANDSTPKFIIYRDGKVLPTEMNVLNFDNNIVYHQDLSKKEAQIFKDNIEPWTTDNYKKTWVYLDQKESLQLYIGKNTIQIWCKIKQKENFVLKYFWVTEDYKLQILELEVYENGFSIKLENNKQIKWFYNDDDDINLIKHACDSLEFLNYQRYRYENQHVWKFIRDYPNIWKVLDVHYNLMAKIIIGGTNTLIKFILFGDEKVKLKYLHITRITRWISSEKITKTNDLKKPTKEKIDFSKLSDLQLAIKLCETDIERNRRILVVTYLLEYYTKNATENHGWLITISKALPDLYTYKLEYLVSELFCKPCMEGIEISNIIEYMDFMPEDFYIISKKFIAFKPNLNFKLTIVQKSNFEARNYENYFPVVKIVPLHNFTVNNISQKTDDHEDSLIKKILKLLFIPRGYLVNAKNLSQLSPFDQIIRSRCNIDIFNSNDIFNSPVMEAVINYKWRLARKYFLRLFFVYILFAACFAIICGNYVAHSEITGNHF</sequence>
<keyword evidence="1" id="KW-0812">Transmembrane</keyword>
<evidence type="ECO:0000313" key="2">
    <source>
        <dbReference type="EMBL" id="CAG8468624.1"/>
    </source>
</evidence>
<evidence type="ECO:0000313" key="3">
    <source>
        <dbReference type="Proteomes" id="UP000789570"/>
    </source>
</evidence>
<reference evidence="2" key="1">
    <citation type="submission" date="2021-06" db="EMBL/GenBank/DDBJ databases">
        <authorList>
            <person name="Kallberg Y."/>
            <person name="Tangrot J."/>
            <person name="Rosling A."/>
        </authorList>
    </citation>
    <scope>NUCLEOTIDE SEQUENCE</scope>
    <source>
        <strain evidence="2">UK204</strain>
    </source>
</reference>
<keyword evidence="1" id="KW-0472">Membrane</keyword>
<name>A0A9N8VYC4_9GLOM</name>
<evidence type="ECO:0000256" key="1">
    <source>
        <dbReference type="SAM" id="Phobius"/>
    </source>
</evidence>
<dbReference type="SUPFAM" id="SSF82171">
    <property type="entry name" value="DPP6 N-terminal domain-like"/>
    <property type="match status" value="1"/>
</dbReference>
<feature type="transmembrane region" description="Helical" evidence="1">
    <location>
        <begin position="919"/>
        <end position="943"/>
    </location>
</feature>
<protein>
    <submittedName>
        <fullName evidence="2">16132_t:CDS:1</fullName>
    </submittedName>
</protein>
<keyword evidence="3" id="KW-1185">Reference proteome</keyword>
<proteinExistence type="predicted"/>
<dbReference type="AlphaFoldDB" id="A0A9N8VYC4"/>
<organism evidence="2 3">
    <name type="scientific">Funneliformis caledonium</name>
    <dbReference type="NCBI Taxonomy" id="1117310"/>
    <lineage>
        <taxon>Eukaryota</taxon>
        <taxon>Fungi</taxon>
        <taxon>Fungi incertae sedis</taxon>
        <taxon>Mucoromycota</taxon>
        <taxon>Glomeromycotina</taxon>
        <taxon>Glomeromycetes</taxon>
        <taxon>Glomerales</taxon>
        <taxon>Glomeraceae</taxon>
        <taxon>Funneliformis</taxon>
    </lineage>
</organism>
<keyword evidence="1" id="KW-1133">Transmembrane helix</keyword>
<dbReference type="Proteomes" id="UP000789570">
    <property type="component" value="Unassembled WGS sequence"/>
</dbReference>